<name>A0A8J4B0E5_9CHLO</name>
<protein>
    <submittedName>
        <fullName evidence="2">Uncharacterized protein</fullName>
    </submittedName>
</protein>
<evidence type="ECO:0000313" key="2">
    <source>
        <dbReference type="EMBL" id="GIL49169.1"/>
    </source>
</evidence>
<evidence type="ECO:0000256" key="1">
    <source>
        <dbReference type="SAM" id="MobiDB-lite"/>
    </source>
</evidence>
<feature type="region of interest" description="Disordered" evidence="1">
    <location>
        <begin position="47"/>
        <end position="71"/>
    </location>
</feature>
<dbReference type="EMBL" id="BNCO01000006">
    <property type="protein sequence ID" value="GIL49169.1"/>
    <property type="molecule type" value="Genomic_DNA"/>
</dbReference>
<feature type="compositionally biased region" description="Polar residues" evidence="1">
    <location>
        <begin position="52"/>
        <end position="68"/>
    </location>
</feature>
<organism evidence="2 3">
    <name type="scientific">Volvox africanus</name>
    <dbReference type="NCBI Taxonomy" id="51714"/>
    <lineage>
        <taxon>Eukaryota</taxon>
        <taxon>Viridiplantae</taxon>
        <taxon>Chlorophyta</taxon>
        <taxon>core chlorophytes</taxon>
        <taxon>Chlorophyceae</taxon>
        <taxon>CS clade</taxon>
        <taxon>Chlamydomonadales</taxon>
        <taxon>Volvocaceae</taxon>
        <taxon>Volvox</taxon>
    </lineage>
</organism>
<gene>
    <name evidence="2" type="ORF">Vafri_5641</name>
</gene>
<sequence>QQPPAPQPRNQRAAAAAAVVDDLEEDVYLPIRRNANVTSILLSTPSEPEATSCATHTHQQAPVGSRTTPIDKEKYPLPVVRQVVWRRCVEVIRLDKTLVDLIINAFNTHKHSV</sequence>
<evidence type="ECO:0000313" key="3">
    <source>
        <dbReference type="Proteomes" id="UP000747399"/>
    </source>
</evidence>
<dbReference type="AlphaFoldDB" id="A0A8J4B0E5"/>
<dbReference type="Proteomes" id="UP000747399">
    <property type="component" value="Unassembled WGS sequence"/>
</dbReference>
<keyword evidence="3" id="KW-1185">Reference proteome</keyword>
<comment type="caution">
    <text evidence="2">The sequence shown here is derived from an EMBL/GenBank/DDBJ whole genome shotgun (WGS) entry which is preliminary data.</text>
</comment>
<feature type="non-terminal residue" evidence="2">
    <location>
        <position position="1"/>
    </location>
</feature>
<proteinExistence type="predicted"/>
<accession>A0A8J4B0E5</accession>
<reference evidence="2" key="1">
    <citation type="journal article" date="2021" name="Proc. Natl. Acad. Sci. U.S.A.">
        <title>Three genomes in the algal genus Volvox reveal the fate of a haploid sex-determining region after a transition to homothallism.</title>
        <authorList>
            <person name="Yamamoto K."/>
            <person name="Hamaji T."/>
            <person name="Kawai-Toyooka H."/>
            <person name="Matsuzaki R."/>
            <person name="Takahashi F."/>
            <person name="Nishimura Y."/>
            <person name="Kawachi M."/>
            <person name="Noguchi H."/>
            <person name="Minakuchi Y."/>
            <person name="Umen J.G."/>
            <person name="Toyoda A."/>
            <person name="Nozaki H."/>
        </authorList>
    </citation>
    <scope>NUCLEOTIDE SEQUENCE</scope>
    <source>
        <strain evidence="2">NIES-3780</strain>
    </source>
</reference>